<keyword evidence="8" id="KW-0067">ATP-binding</keyword>
<dbReference type="PANTHER" id="PTHR15184:SF9">
    <property type="entry name" value="SPI-1 TYPE 3 SECRETION SYSTEM ATPASE"/>
    <property type="match status" value="1"/>
</dbReference>
<protein>
    <recommendedName>
        <fullName evidence="16">AAA+ ATPase domain-containing protein</fullName>
    </recommendedName>
</protein>
<keyword evidence="6" id="KW-0547">Nucleotide-binding</keyword>
<evidence type="ECO:0000256" key="7">
    <source>
        <dbReference type="ARBA" id="ARBA00022781"/>
    </source>
</evidence>
<dbReference type="InterPro" id="IPR003593">
    <property type="entry name" value="AAA+_ATPase"/>
</dbReference>
<evidence type="ECO:0000256" key="15">
    <source>
        <dbReference type="ARBA" id="ARBA00034006"/>
    </source>
</evidence>
<evidence type="ECO:0000256" key="12">
    <source>
        <dbReference type="ARBA" id="ARBA00023136"/>
    </source>
</evidence>
<dbReference type="GO" id="GO:0030257">
    <property type="term" value="C:type III protein secretion system complex"/>
    <property type="evidence" value="ECO:0007669"/>
    <property type="project" value="InterPro"/>
</dbReference>
<dbReference type="Pfam" id="PF00006">
    <property type="entry name" value="ATP-synt_ab"/>
    <property type="match status" value="1"/>
</dbReference>
<evidence type="ECO:0000256" key="4">
    <source>
        <dbReference type="ARBA" id="ARBA00022448"/>
    </source>
</evidence>
<dbReference type="SUPFAM" id="SSF52540">
    <property type="entry name" value="P-loop containing nucleoside triphosphate hydrolases"/>
    <property type="match status" value="1"/>
</dbReference>
<dbReference type="InterPro" id="IPR000194">
    <property type="entry name" value="ATPase_F1/V1/A1_a/bsu_nucl-bd"/>
</dbReference>
<dbReference type="GO" id="GO:0045259">
    <property type="term" value="C:proton-transporting ATP synthase complex"/>
    <property type="evidence" value="ECO:0007669"/>
    <property type="project" value="UniProtKB-KW"/>
</dbReference>
<evidence type="ECO:0000256" key="10">
    <source>
        <dbReference type="ARBA" id="ARBA00022967"/>
    </source>
</evidence>
<comment type="similarity">
    <text evidence="3">Belongs to the ATPase alpha/beta chains family.</text>
</comment>
<evidence type="ECO:0000256" key="6">
    <source>
        <dbReference type="ARBA" id="ARBA00022741"/>
    </source>
</evidence>
<dbReference type="GO" id="GO:0005524">
    <property type="term" value="F:ATP binding"/>
    <property type="evidence" value="ECO:0007669"/>
    <property type="project" value="UniProtKB-KW"/>
</dbReference>
<dbReference type="EMBL" id="UINC01125213">
    <property type="protein sequence ID" value="SVD02889.1"/>
    <property type="molecule type" value="Genomic_DNA"/>
</dbReference>
<evidence type="ECO:0000256" key="13">
    <source>
        <dbReference type="ARBA" id="ARBA00023196"/>
    </source>
</evidence>
<dbReference type="GO" id="GO:0005737">
    <property type="term" value="C:cytoplasm"/>
    <property type="evidence" value="ECO:0007669"/>
    <property type="project" value="UniProtKB-SubCell"/>
</dbReference>
<feature type="domain" description="AAA+ ATPase" evidence="16">
    <location>
        <begin position="93"/>
        <end position="274"/>
    </location>
</feature>
<reference evidence="17" key="1">
    <citation type="submission" date="2018-05" db="EMBL/GenBank/DDBJ databases">
        <authorList>
            <person name="Lanie J.A."/>
            <person name="Ng W.-L."/>
            <person name="Kazmierczak K.M."/>
            <person name="Andrzejewski T.M."/>
            <person name="Davidsen T.M."/>
            <person name="Wayne K.J."/>
            <person name="Tettelin H."/>
            <person name="Glass J.I."/>
            <person name="Rusch D."/>
            <person name="Podicherti R."/>
            <person name="Tsui H.-C.T."/>
            <person name="Winkler M.E."/>
        </authorList>
    </citation>
    <scope>NUCLEOTIDE SEQUENCE</scope>
</reference>
<dbReference type="FunFam" id="3.40.50.300:FF:002432">
    <property type="entry name" value="ATP synthase subunit alpha, mitochondrial"/>
    <property type="match status" value="1"/>
</dbReference>
<dbReference type="NCBIfam" id="TIGR01026">
    <property type="entry name" value="fliI_yscN"/>
    <property type="match status" value="1"/>
</dbReference>
<evidence type="ECO:0000256" key="11">
    <source>
        <dbReference type="ARBA" id="ARBA00023065"/>
    </source>
</evidence>
<keyword evidence="7" id="KW-0375">Hydrogen ion transport</keyword>
<dbReference type="GO" id="GO:0030254">
    <property type="term" value="P:protein secretion by the type III secretion system"/>
    <property type="evidence" value="ECO:0007669"/>
    <property type="project" value="InterPro"/>
</dbReference>
<keyword evidence="14" id="KW-0066">ATP synthesis</keyword>
<evidence type="ECO:0000256" key="2">
    <source>
        <dbReference type="ARBA" id="ARBA00004496"/>
    </source>
</evidence>
<evidence type="ECO:0000313" key="17">
    <source>
        <dbReference type="EMBL" id="SVD02889.1"/>
    </source>
</evidence>
<dbReference type="GO" id="GO:0016887">
    <property type="term" value="F:ATP hydrolysis activity"/>
    <property type="evidence" value="ECO:0007669"/>
    <property type="project" value="InterPro"/>
</dbReference>
<evidence type="ECO:0000259" key="16">
    <source>
        <dbReference type="SMART" id="SM00382"/>
    </source>
</evidence>
<accession>A0A382RYW1</accession>
<dbReference type="FunFam" id="3.40.50.12240:FF:000002">
    <property type="entry name" value="Flagellum-specific ATP synthase FliI"/>
    <property type="match status" value="1"/>
</dbReference>
<dbReference type="GO" id="GO:0008564">
    <property type="term" value="F:protein-exporting ATPase activity"/>
    <property type="evidence" value="ECO:0007669"/>
    <property type="project" value="UniProtKB-EC"/>
</dbReference>
<keyword evidence="10" id="KW-1278">Translocase</keyword>
<sequence length="316" mass="33968">ERVLLMPFGEIEGIRPDTDVFPTRASLQVPVGEPLKGRIIDGLGNAIDGEGPIHSLERRRVHSAAPDPLARRRVNDPIGTGVRAIDGMSSIGMGQRLGIFSGSGVGKSTLLGMISRNSEADVNVIALVGERGKEVLDFIEDSLGPQGLQRSVVIVATSEQPALIRLKAAFTATTIAEYFREQGQNVVLMMDSITRVAMAQREIGLAAGEPPTTKGYTPSVFALLPRLLERAGSTSQGSITGLYTVLVEGDEMDDPIADSVRAILDGHIVLSRRLASRGHYPPIDVMESISRSMKDVTSDTHWERAMEIKGLMAAYA</sequence>
<gene>
    <name evidence="17" type="ORF">METZ01_LOCUS355743</name>
</gene>
<dbReference type="SMART" id="SM00382">
    <property type="entry name" value="AAA"/>
    <property type="match status" value="1"/>
</dbReference>
<feature type="non-terminal residue" evidence="17">
    <location>
        <position position="1"/>
    </location>
</feature>
<dbReference type="CDD" id="cd01136">
    <property type="entry name" value="ATPase_flagellum-secretory_path_III"/>
    <property type="match status" value="1"/>
</dbReference>
<dbReference type="InterPro" id="IPR027417">
    <property type="entry name" value="P-loop_NTPase"/>
</dbReference>
<organism evidence="17">
    <name type="scientific">marine metagenome</name>
    <dbReference type="NCBI Taxonomy" id="408172"/>
    <lineage>
        <taxon>unclassified sequences</taxon>
        <taxon>metagenomes</taxon>
        <taxon>ecological metagenomes</taxon>
    </lineage>
</organism>
<comment type="subcellular location">
    <subcellularLocation>
        <location evidence="2">Cytoplasm</location>
    </subcellularLocation>
    <subcellularLocation>
        <location evidence="1">Membrane</location>
    </subcellularLocation>
</comment>
<dbReference type="InterPro" id="IPR005714">
    <property type="entry name" value="ATPase_T3SS_FliI/YscN"/>
</dbReference>
<evidence type="ECO:0000256" key="14">
    <source>
        <dbReference type="ARBA" id="ARBA00023310"/>
    </source>
</evidence>
<keyword evidence="4" id="KW-0813">Transport</keyword>
<dbReference type="PANTHER" id="PTHR15184">
    <property type="entry name" value="ATP SYNTHASE"/>
    <property type="match status" value="1"/>
</dbReference>
<evidence type="ECO:0000256" key="8">
    <source>
        <dbReference type="ARBA" id="ARBA00022840"/>
    </source>
</evidence>
<comment type="catalytic activity">
    <reaction evidence="15">
        <text>ATP + H2O + cellular proteinSide 1 = ADP + phosphate + cellular proteinSide 2.</text>
        <dbReference type="EC" id="7.4.2.8"/>
    </reaction>
</comment>
<name>A0A382RYW1_9ZZZZ</name>
<evidence type="ECO:0000256" key="1">
    <source>
        <dbReference type="ARBA" id="ARBA00004370"/>
    </source>
</evidence>
<keyword evidence="9" id="KW-0653">Protein transport</keyword>
<evidence type="ECO:0000256" key="3">
    <source>
        <dbReference type="ARBA" id="ARBA00008936"/>
    </source>
</evidence>
<dbReference type="Gene3D" id="3.40.50.12240">
    <property type="match status" value="1"/>
</dbReference>
<evidence type="ECO:0000256" key="5">
    <source>
        <dbReference type="ARBA" id="ARBA00022490"/>
    </source>
</evidence>
<keyword evidence="13" id="KW-0139">CF(1)</keyword>
<feature type="non-terminal residue" evidence="17">
    <location>
        <position position="316"/>
    </location>
</feature>
<keyword evidence="5" id="KW-0963">Cytoplasm</keyword>
<evidence type="ECO:0000256" key="9">
    <source>
        <dbReference type="ARBA" id="ARBA00022927"/>
    </source>
</evidence>
<keyword evidence="12" id="KW-0472">Membrane</keyword>
<proteinExistence type="inferred from homology"/>
<dbReference type="InterPro" id="IPR050053">
    <property type="entry name" value="ATPase_alpha/beta_chains"/>
</dbReference>
<dbReference type="InterPro" id="IPR020003">
    <property type="entry name" value="ATPase_a/bsu_AS"/>
</dbReference>
<dbReference type="PROSITE" id="PS00152">
    <property type="entry name" value="ATPASE_ALPHA_BETA"/>
    <property type="match status" value="1"/>
</dbReference>
<dbReference type="AlphaFoldDB" id="A0A382RYW1"/>
<keyword evidence="11" id="KW-0406">Ion transport</keyword>
<dbReference type="GO" id="GO:0046933">
    <property type="term" value="F:proton-transporting ATP synthase activity, rotational mechanism"/>
    <property type="evidence" value="ECO:0007669"/>
    <property type="project" value="TreeGrafter"/>
</dbReference>